<keyword evidence="5" id="KW-0812">Transmembrane</keyword>
<keyword evidence="2" id="KW-0597">Phosphoprotein</keyword>
<gene>
    <name evidence="7" type="ORF">AU468_06825</name>
</gene>
<dbReference type="EMBL" id="LPWH01000062">
    <property type="protein sequence ID" value="POR02295.1"/>
    <property type="molecule type" value="Genomic_DNA"/>
</dbReference>
<evidence type="ECO:0000256" key="5">
    <source>
        <dbReference type="SAM" id="Phobius"/>
    </source>
</evidence>
<keyword evidence="8" id="KW-1185">Reference proteome</keyword>
<dbReference type="InterPro" id="IPR003660">
    <property type="entry name" value="HAMP_dom"/>
</dbReference>
<comment type="caution">
    <text evidence="7">The sequence shown here is derived from an EMBL/GenBank/DDBJ whole genome shotgun (WGS) entry which is preliminary data.</text>
</comment>
<dbReference type="SUPFAM" id="SSF55874">
    <property type="entry name" value="ATPase domain of HSP90 chaperone/DNA topoisomerase II/histidine kinase"/>
    <property type="match status" value="1"/>
</dbReference>
<dbReference type="AlphaFoldDB" id="A0A2S4JRZ6"/>
<feature type="domain" description="HAMP" evidence="6">
    <location>
        <begin position="313"/>
        <end position="365"/>
    </location>
</feature>
<dbReference type="InterPro" id="IPR010559">
    <property type="entry name" value="Sig_transdc_His_kin_internal"/>
</dbReference>
<dbReference type="PROSITE" id="PS50885">
    <property type="entry name" value="HAMP"/>
    <property type="match status" value="1"/>
</dbReference>
<dbReference type="PANTHER" id="PTHR34220">
    <property type="entry name" value="SENSOR HISTIDINE KINASE YPDA"/>
    <property type="match status" value="1"/>
</dbReference>
<dbReference type="Pfam" id="PF02518">
    <property type="entry name" value="HATPase_c"/>
    <property type="match status" value="1"/>
</dbReference>
<dbReference type="OrthoDB" id="370211at2"/>
<dbReference type="SMART" id="SM00304">
    <property type="entry name" value="HAMP"/>
    <property type="match status" value="1"/>
</dbReference>
<dbReference type="InterPro" id="IPR036890">
    <property type="entry name" value="HATPase_C_sf"/>
</dbReference>
<dbReference type="RefSeq" id="WP_103680061.1">
    <property type="nucleotide sequence ID" value="NZ_LPWH01000062.1"/>
</dbReference>
<evidence type="ECO:0000259" key="6">
    <source>
        <dbReference type="PROSITE" id="PS50885"/>
    </source>
</evidence>
<evidence type="ECO:0000313" key="7">
    <source>
        <dbReference type="EMBL" id="POR02295.1"/>
    </source>
</evidence>
<dbReference type="Gene3D" id="3.30.565.10">
    <property type="entry name" value="Histidine kinase-like ATPase, C-terminal domain"/>
    <property type="match status" value="1"/>
</dbReference>
<dbReference type="InterPro" id="IPR003594">
    <property type="entry name" value="HATPase_dom"/>
</dbReference>
<evidence type="ECO:0000313" key="8">
    <source>
        <dbReference type="Proteomes" id="UP000237350"/>
    </source>
</evidence>
<dbReference type="PANTHER" id="PTHR34220:SF7">
    <property type="entry name" value="SENSOR HISTIDINE KINASE YPDA"/>
    <property type="match status" value="1"/>
</dbReference>
<protein>
    <recommendedName>
        <fullName evidence="6">HAMP domain-containing protein</fullName>
    </recommendedName>
</protein>
<organism evidence="7 8">
    <name type="scientific">Alkalispirochaeta sphaeroplastigenens</name>
    <dbReference type="NCBI Taxonomy" id="1187066"/>
    <lineage>
        <taxon>Bacteria</taxon>
        <taxon>Pseudomonadati</taxon>
        <taxon>Spirochaetota</taxon>
        <taxon>Spirochaetia</taxon>
        <taxon>Spirochaetales</taxon>
        <taxon>Spirochaetaceae</taxon>
        <taxon>Alkalispirochaeta</taxon>
    </lineage>
</organism>
<evidence type="ECO:0000256" key="1">
    <source>
        <dbReference type="ARBA" id="ARBA00004370"/>
    </source>
</evidence>
<reference evidence="8" key="1">
    <citation type="submission" date="2015-12" db="EMBL/GenBank/DDBJ databases">
        <authorList>
            <person name="Lodha T.D."/>
            <person name="Chintalapati S."/>
            <person name="Chintalapati V.R."/>
            <person name="Sravanthi T."/>
        </authorList>
    </citation>
    <scope>NUCLEOTIDE SEQUENCE [LARGE SCALE GENOMIC DNA]</scope>
    <source>
        <strain evidence="8">JC133</strain>
    </source>
</reference>
<comment type="subcellular location">
    <subcellularLocation>
        <location evidence="1">Membrane</location>
    </subcellularLocation>
</comment>
<evidence type="ECO:0000256" key="2">
    <source>
        <dbReference type="ARBA" id="ARBA00022553"/>
    </source>
</evidence>
<dbReference type="Proteomes" id="UP000237350">
    <property type="component" value="Unassembled WGS sequence"/>
</dbReference>
<name>A0A2S4JRZ6_9SPIO</name>
<keyword evidence="5" id="KW-0472">Membrane</keyword>
<keyword evidence="5" id="KW-1133">Transmembrane helix</keyword>
<feature type="transmembrane region" description="Helical" evidence="5">
    <location>
        <begin position="289"/>
        <end position="313"/>
    </location>
</feature>
<dbReference type="Pfam" id="PF06580">
    <property type="entry name" value="His_kinase"/>
    <property type="match status" value="1"/>
</dbReference>
<feature type="transmembrane region" description="Helical" evidence="5">
    <location>
        <begin position="23"/>
        <end position="47"/>
    </location>
</feature>
<accession>A0A2S4JRZ6</accession>
<evidence type="ECO:0000256" key="4">
    <source>
        <dbReference type="ARBA" id="ARBA00022777"/>
    </source>
</evidence>
<dbReference type="Pfam" id="PF00672">
    <property type="entry name" value="HAMP"/>
    <property type="match status" value="1"/>
</dbReference>
<dbReference type="InterPro" id="IPR050640">
    <property type="entry name" value="Bact_2-comp_sensor_kinase"/>
</dbReference>
<evidence type="ECO:0000256" key="3">
    <source>
        <dbReference type="ARBA" id="ARBA00022679"/>
    </source>
</evidence>
<proteinExistence type="predicted"/>
<dbReference type="GO" id="GO:0016020">
    <property type="term" value="C:membrane"/>
    <property type="evidence" value="ECO:0007669"/>
    <property type="project" value="UniProtKB-SubCell"/>
</dbReference>
<dbReference type="SUPFAM" id="SSF158472">
    <property type="entry name" value="HAMP domain-like"/>
    <property type="match status" value="1"/>
</dbReference>
<sequence length="592" mass="67572">MKNTSSLPRKHPWKNPWSIGQKILAATVLIVTVVLCFSSAAYFFYFARTTEKLIDRQSREITKQIVFNYDRYISSVIETANFLHLTVTNRDVGRELPQIQEIFSLNSQIKRDLTSIFLFDNQGNHLAGDAPTLEPQEIRQTPWFDQARTYPDIFHFSLGQSLNAATPRAEEVITVVQRVQYQYQGGLAEGLLVLELNTNVIKDLARKTNLGEFGHLLILDPRGSLVYTSSWGIHAEGSYRYSRDRYLGVYRKRIRGIDFYINVNSLYQTRWRIVTVLNVDVVTQTQHHLVVAIVLIFLGSLGITAMIAGFLSFRISKPIHELKHIMARIEGGDLSTPIDVEGQREIVELSRSFRRMVEQIRTLMDRLVEEQREKRKTALRALQNQINPHFLYNTLDSIIGLAEEGRNNDVVITVAALARFFRLSISRGATFIPVRDEVEHINSYLTIQQIRYARKFSYTISVEEEMQEHLIMKLLLQPLVENALYHGMGDDENILSIRGELIRDDTKGEQMIFRVTNSGYGLTEEKIDQIHRMIRSPDAQSSVGLRNVYQRLTLYYGDSADLRISSIADESTTVTLVIPPPPSPDPLAGGAP</sequence>
<keyword evidence="4" id="KW-0418">Kinase</keyword>
<keyword evidence="3" id="KW-0808">Transferase</keyword>
<dbReference type="GO" id="GO:0000155">
    <property type="term" value="F:phosphorelay sensor kinase activity"/>
    <property type="evidence" value="ECO:0007669"/>
    <property type="project" value="InterPro"/>
</dbReference>
<dbReference type="CDD" id="cd06225">
    <property type="entry name" value="HAMP"/>
    <property type="match status" value="1"/>
</dbReference>
<dbReference type="Gene3D" id="6.10.340.10">
    <property type="match status" value="1"/>
</dbReference>